<dbReference type="SMART" id="SM00530">
    <property type="entry name" value="HTH_XRE"/>
    <property type="match status" value="1"/>
</dbReference>
<sequence>MNGIDFGQELKRIRTTTGISSKVLSSKVGKAVTYVSQLENGKIKNPDYNTCYALLNELGVDESKIEGILDFFGFISPEKEKANLEMNIKLMEQEEEKWASGWYSKRYDEIHKKQSIFENTLSSFIQFDLSRAERVIGNLAMLTEEEEDFEFFCSLFENNIASLDSKSKREVLRWVAEYVRNKQNDAFFADDEIDTEDMER</sequence>
<dbReference type="PROSITE" id="PS50943">
    <property type="entry name" value="HTH_CROC1"/>
    <property type="match status" value="1"/>
</dbReference>
<dbReference type="Proteomes" id="UP000683429">
    <property type="component" value="Chromosome"/>
</dbReference>
<dbReference type="Gene3D" id="1.10.260.40">
    <property type="entry name" value="lambda repressor-like DNA-binding domains"/>
    <property type="match status" value="1"/>
</dbReference>
<protein>
    <submittedName>
        <fullName evidence="2 3">Helix-turn-helix</fullName>
    </submittedName>
</protein>
<dbReference type="AlphaFoldDB" id="A0A1H8TGY7"/>
<dbReference type="CDD" id="cd00093">
    <property type="entry name" value="HTH_XRE"/>
    <property type="match status" value="1"/>
</dbReference>
<evidence type="ECO:0000313" key="2">
    <source>
        <dbReference type="EMBL" id="QWU16209.1"/>
    </source>
</evidence>
<organism evidence="3 4">
    <name type="scientific">Paenibacillus sophorae</name>
    <dbReference type="NCBI Taxonomy" id="1333845"/>
    <lineage>
        <taxon>Bacteria</taxon>
        <taxon>Bacillati</taxon>
        <taxon>Bacillota</taxon>
        <taxon>Bacilli</taxon>
        <taxon>Bacillales</taxon>
        <taxon>Paenibacillaceae</taxon>
        <taxon>Paenibacillus</taxon>
    </lineage>
</organism>
<dbReference type="SUPFAM" id="SSF47413">
    <property type="entry name" value="lambda repressor-like DNA-binding domains"/>
    <property type="match status" value="1"/>
</dbReference>
<proteinExistence type="predicted"/>
<evidence type="ECO:0000313" key="3">
    <source>
        <dbReference type="EMBL" id="SEO90360.1"/>
    </source>
</evidence>
<keyword evidence="5" id="KW-1185">Reference proteome</keyword>
<name>A0A1H8TGY7_9BACL</name>
<evidence type="ECO:0000313" key="5">
    <source>
        <dbReference type="Proteomes" id="UP000683429"/>
    </source>
</evidence>
<dbReference type="Pfam" id="PF01381">
    <property type="entry name" value="HTH_3"/>
    <property type="match status" value="1"/>
</dbReference>
<gene>
    <name evidence="2" type="ORF">KP014_02755</name>
    <name evidence="3" type="ORF">SAMN04487895_11450</name>
</gene>
<accession>A0A1H8TGY7</accession>
<evidence type="ECO:0000259" key="1">
    <source>
        <dbReference type="PROSITE" id="PS50943"/>
    </source>
</evidence>
<dbReference type="InterPro" id="IPR010982">
    <property type="entry name" value="Lambda_DNA-bd_dom_sf"/>
</dbReference>
<dbReference type="Proteomes" id="UP000198809">
    <property type="component" value="Unassembled WGS sequence"/>
</dbReference>
<dbReference type="InterPro" id="IPR001387">
    <property type="entry name" value="Cro/C1-type_HTH"/>
</dbReference>
<reference evidence="2 5" key="2">
    <citation type="submission" date="2021-06" db="EMBL/GenBank/DDBJ databases">
        <title>Whole genome sequence of Paenibacillus sophorae DSM23020 for comparative genomics.</title>
        <authorList>
            <person name="Kim M.-J."/>
            <person name="Lee G."/>
            <person name="Shin J.-H."/>
        </authorList>
    </citation>
    <scope>NUCLEOTIDE SEQUENCE [LARGE SCALE GENOMIC DNA]</scope>
    <source>
        <strain evidence="2 5">DSM 23020</strain>
    </source>
</reference>
<dbReference type="RefSeq" id="WP_051500484.1">
    <property type="nucleotide sequence ID" value="NZ_CP076607.1"/>
</dbReference>
<evidence type="ECO:0000313" key="4">
    <source>
        <dbReference type="Proteomes" id="UP000198809"/>
    </source>
</evidence>
<dbReference type="GO" id="GO:0003677">
    <property type="term" value="F:DNA binding"/>
    <property type="evidence" value="ECO:0007669"/>
    <property type="project" value="InterPro"/>
</dbReference>
<feature type="domain" description="HTH cro/C1-type" evidence="1">
    <location>
        <begin position="10"/>
        <end position="65"/>
    </location>
</feature>
<dbReference type="EMBL" id="CP076607">
    <property type="protein sequence ID" value="QWU16209.1"/>
    <property type="molecule type" value="Genomic_DNA"/>
</dbReference>
<dbReference type="STRING" id="1333845.SAMN04487895_11450"/>
<reference evidence="3 4" key="1">
    <citation type="submission" date="2016-10" db="EMBL/GenBank/DDBJ databases">
        <authorList>
            <person name="de Groot N.N."/>
        </authorList>
    </citation>
    <scope>NUCLEOTIDE SEQUENCE [LARGE SCALE GENOMIC DNA]</scope>
    <source>
        <strain evidence="3 4">CGMCC 1.10238</strain>
    </source>
</reference>
<dbReference type="EMBL" id="FODH01000014">
    <property type="protein sequence ID" value="SEO90360.1"/>
    <property type="molecule type" value="Genomic_DNA"/>
</dbReference>